<dbReference type="PROSITE" id="PS50931">
    <property type="entry name" value="HTH_LYSR"/>
    <property type="match status" value="1"/>
</dbReference>
<dbReference type="Gene3D" id="3.40.190.290">
    <property type="match status" value="1"/>
</dbReference>
<evidence type="ECO:0000256" key="4">
    <source>
        <dbReference type="ARBA" id="ARBA00023163"/>
    </source>
</evidence>
<accession>A0A166RMJ7</accession>
<dbReference type="GO" id="GO:0003677">
    <property type="term" value="F:DNA binding"/>
    <property type="evidence" value="ECO:0007669"/>
    <property type="project" value="UniProtKB-KW"/>
</dbReference>
<dbReference type="PATRIC" id="fig|1538.10.peg.1521"/>
<dbReference type="PANTHER" id="PTHR30419">
    <property type="entry name" value="HTH-TYPE TRANSCRIPTIONAL REGULATOR YBHD"/>
    <property type="match status" value="1"/>
</dbReference>
<dbReference type="InterPro" id="IPR050950">
    <property type="entry name" value="HTH-type_LysR_regulators"/>
</dbReference>
<dbReference type="GO" id="GO:0003700">
    <property type="term" value="F:DNA-binding transcription factor activity"/>
    <property type="evidence" value="ECO:0007669"/>
    <property type="project" value="InterPro"/>
</dbReference>
<evidence type="ECO:0000256" key="1">
    <source>
        <dbReference type="ARBA" id="ARBA00009437"/>
    </source>
</evidence>
<dbReference type="InterPro" id="IPR036390">
    <property type="entry name" value="WH_DNA-bd_sf"/>
</dbReference>
<dbReference type="Pfam" id="PF03466">
    <property type="entry name" value="LysR_substrate"/>
    <property type="match status" value="1"/>
</dbReference>
<dbReference type="PANTHER" id="PTHR30419:SF8">
    <property type="entry name" value="NITROGEN ASSIMILATION TRANSCRIPTIONAL ACTIVATOR-RELATED"/>
    <property type="match status" value="1"/>
</dbReference>
<dbReference type="OrthoDB" id="1652954at2"/>
<sequence>MKNIAIQDLSDFLQVCEDKSITKASKSLFISPQGLSKAIKRLENKLGVKLFLRKSSGMELTSYGIVVKESCKKILDEFEKMNINIEKILNINREKIKLVSAYGILRLLTPNCVLNFKNKNQYIDFEYEEFPDIYVDENVENGKADLGFTIEPIDNTKFNKIPLKSYRLCLLVNKRHNLSKKKEISFEDLKDVNMVIESKKFKLNSIIRAKCNNFGFEPKIIFETSGFSLCHKLCHQNKCVSVTTDFISKDMKHHDLVVIPFQDQSCKWSSCIILKKGGYVSDATKKFIDFVVYWSENVIK</sequence>
<evidence type="ECO:0000313" key="7">
    <source>
        <dbReference type="Proteomes" id="UP000077407"/>
    </source>
</evidence>
<dbReference type="RefSeq" id="WP_063554589.1">
    <property type="nucleotide sequence ID" value="NZ_LITT01000009.1"/>
</dbReference>
<dbReference type="InterPro" id="IPR036388">
    <property type="entry name" value="WH-like_DNA-bd_sf"/>
</dbReference>
<organism evidence="6 7">
    <name type="scientific">Clostridium ljungdahlii</name>
    <dbReference type="NCBI Taxonomy" id="1538"/>
    <lineage>
        <taxon>Bacteria</taxon>
        <taxon>Bacillati</taxon>
        <taxon>Bacillota</taxon>
        <taxon>Clostridia</taxon>
        <taxon>Eubacteriales</taxon>
        <taxon>Clostridiaceae</taxon>
        <taxon>Clostridium</taxon>
    </lineage>
</organism>
<evidence type="ECO:0000256" key="3">
    <source>
        <dbReference type="ARBA" id="ARBA00023125"/>
    </source>
</evidence>
<protein>
    <submittedName>
        <fullName evidence="6">HTH-type transcriptional regulator CynR</fullName>
    </submittedName>
</protein>
<reference evidence="6 7" key="1">
    <citation type="journal article" date="2015" name="Biotechnol. Bioeng.">
        <title>Genome sequence and phenotypic characterization of Caulobacter segnis.</title>
        <authorList>
            <person name="Patel S."/>
            <person name="Fletcher B."/>
            <person name="Scott D.C."/>
            <person name="Ely B."/>
        </authorList>
    </citation>
    <scope>NUCLEOTIDE SEQUENCE [LARGE SCALE GENOMIC DNA]</scope>
    <source>
        <strain evidence="6 7">ERI-2</strain>
    </source>
</reference>
<evidence type="ECO:0000313" key="6">
    <source>
        <dbReference type="EMBL" id="OAA90948.1"/>
    </source>
</evidence>
<dbReference type="GO" id="GO:0005829">
    <property type="term" value="C:cytosol"/>
    <property type="evidence" value="ECO:0007669"/>
    <property type="project" value="TreeGrafter"/>
</dbReference>
<comment type="caution">
    <text evidence="6">The sequence shown here is derived from an EMBL/GenBank/DDBJ whole genome shotgun (WGS) entry which is preliminary data.</text>
</comment>
<name>A0A166RMJ7_9CLOT</name>
<dbReference type="Pfam" id="PF00126">
    <property type="entry name" value="HTH_1"/>
    <property type="match status" value="1"/>
</dbReference>
<gene>
    <name evidence="6" type="primary">cynR_3</name>
    <name evidence="6" type="ORF">WY13_01014</name>
</gene>
<keyword evidence="3" id="KW-0238">DNA-binding</keyword>
<proteinExistence type="inferred from homology"/>
<dbReference type="Gene3D" id="1.10.10.10">
    <property type="entry name" value="Winged helix-like DNA-binding domain superfamily/Winged helix DNA-binding domain"/>
    <property type="match status" value="1"/>
</dbReference>
<keyword evidence="2" id="KW-0805">Transcription regulation</keyword>
<evidence type="ECO:0000256" key="2">
    <source>
        <dbReference type="ARBA" id="ARBA00023015"/>
    </source>
</evidence>
<dbReference type="InterPro" id="IPR000847">
    <property type="entry name" value="LysR_HTH_N"/>
</dbReference>
<comment type="similarity">
    <text evidence="1">Belongs to the LysR transcriptional regulatory family.</text>
</comment>
<keyword evidence="4" id="KW-0804">Transcription</keyword>
<dbReference type="SUPFAM" id="SSF53850">
    <property type="entry name" value="Periplasmic binding protein-like II"/>
    <property type="match status" value="1"/>
</dbReference>
<dbReference type="PRINTS" id="PR00039">
    <property type="entry name" value="HTHLYSR"/>
</dbReference>
<dbReference type="SUPFAM" id="SSF46785">
    <property type="entry name" value="Winged helix' DNA-binding domain"/>
    <property type="match status" value="1"/>
</dbReference>
<dbReference type="Proteomes" id="UP000077407">
    <property type="component" value="Unassembled WGS sequence"/>
</dbReference>
<dbReference type="AlphaFoldDB" id="A0A166RMJ7"/>
<evidence type="ECO:0000259" key="5">
    <source>
        <dbReference type="PROSITE" id="PS50931"/>
    </source>
</evidence>
<dbReference type="InterPro" id="IPR005119">
    <property type="entry name" value="LysR_subst-bd"/>
</dbReference>
<dbReference type="EMBL" id="LITT01000009">
    <property type="protein sequence ID" value="OAA90948.1"/>
    <property type="molecule type" value="Genomic_DNA"/>
</dbReference>
<feature type="domain" description="HTH lysR-type" evidence="5">
    <location>
        <begin position="1"/>
        <end position="61"/>
    </location>
</feature>